<organism evidence="1 2">
    <name type="scientific">Roseicella aquatilis</name>
    <dbReference type="NCBI Taxonomy" id="2527868"/>
    <lineage>
        <taxon>Bacteria</taxon>
        <taxon>Pseudomonadati</taxon>
        <taxon>Pseudomonadota</taxon>
        <taxon>Alphaproteobacteria</taxon>
        <taxon>Acetobacterales</taxon>
        <taxon>Roseomonadaceae</taxon>
        <taxon>Roseicella</taxon>
    </lineage>
</organism>
<dbReference type="EMBL" id="SKBM01000052">
    <property type="protein sequence ID" value="TCZ51914.1"/>
    <property type="molecule type" value="Genomic_DNA"/>
</dbReference>
<name>A0A4R4D3L5_9PROT</name>
<dbReference type="OrthoDB" id="9919236at2"/>
<gene>
    <name evidence="1" type="ORF">EXY23_26605</name>
</gene>
<accession>A0A4R4D3L5</accession>
<evidence type="ECO:0000313" key="2">
    <source>
        <dbReference type="Proteomes" id="UP000295023"/>
    </source>
</evidence>
<reference evidence="1 2" key="1">
    <citation type="submission" date="2019-03" db="EMBL/GenBank/DDBJ databases">
        <title>Paracraurococcus aquatilis NE82 genome sequence.</title>
        <authorList>
            <person name="Zhao Y."/>
            <person name="Du Z."/>
        </authorList>
    </citation>
    <scope>NUCLEOTIDE SEQUENCE [LARGE SCALE GENOMIC DNA]</scope>
    <source>
        <strain evidence="1 2">NE82</strain>
    </source>
</reference>
<dbReference type="RefSeq" id="WP_132297429.1">
    <property type="nucleotide sequence ID" value="NZ_SKBM01000052.1"/>
</dbReference>
<dbReference type="AlphaFoldDB" id="A0A4R4D3L5"/>
<sequence>MSNIIDELLGRKPTPGTAAGGAPEEDAARAELAAEDAAPEHYRPYVIRSRPQLGFVLIEKGGTMHGFQYHTIRQLRHEHRGGAEYLSFHADGLAVAMEGRGLGVMFRALVRHTLTEAREYDERPATGEATMIARMGVVDVTAELRAAR</sequence>
<dbReference type="Proteomes" id="UP000295023">
    <property type="component" value="Unassembled WGS sequence"/>
</dbReference>
<comment type="caution">
    <text evidence="1">The sequence shown here is derived from an EMBL/GenBank/DDBJ whole genome shotgun (WGS) entry which is preliminary data.</text>
</comment>
<keyword evidence="2" id="KW-1185">Reference proteome</keyword>
<protein>
    <submittedName>
        <fullName evidence="1">Uncharacterized protein</fullName>
    </submittedName>
</protein>
<proteinExistence type="predicted"/>
<evidence type="ECO:0000313" key="1">
    <source>
        <dbReference type="EMBL" id="TCZ51914.1"/>
    </source>
</evidence>